<organism evidence="6">
    <name type="scientific">marine sediment metagenome</name>
    <dbReference type="NCBI Taxonomy" id="412755"/>
    <lineage>
        <taxon>unclassified sequences</taxon>
        <taxon>metagenomes</taxon>
        <taxon>ecological metagenomes</taxon>
    </lineage>
</organism>
<proteinExistence type="predicted"/>
<dbReference type="InterPro" id="IPR015840">
    <property type="entry name" value="DNA_MeTrfase_ParB"/>
</dbReference>
<keyword evidence="2" id="KW-0808">Transferase</keyword>
<dbReference type="InterPro" id="IPR002295">
    <property type="entry name" value="N4/N6-MTase_EcoPI_Mod-like"/>
</dbReference>
<reference evidence="6" key="1">
    <citation type="journal article" date="2015" name="Nature">
        <title>Complex archaea that bridge the gap between prokaryotes and eukaryotes.</title>
        <authorList>
            <person name="Spang A."/>
            <person name="Saw J.H."/>
            <person name="Jorgensen S.L."/>
            <person name="Zaremba-Niedzwiedzka K."/>
            <person name="Martijn J."/>
            <person name="Lind A.E."/>
            <person name="van Eijk R."/>
            <person name="Schleper C."/>
            <person name="Guy L."/>
            <person name="Ettema T.J."/>
        </authorList>
    </citation>
    <scope>NUCLEOTIDE SEQUENCE</scope>
</reference>
<dbReference type="Gene3D" id="3.40.50.150">
    <property type="entry name" value="Vaccinia Virus protein VP39"/>
    <property type="match status" value="1"/>
</dbReference>
<protein>
    <recommendedName>
        <fullName evidence="5">DNA methylase N-4/N-6 domain-containing protein</fullName>
    </recommendedName>
</protein>
<dbReference type="EMBL" id="LAZR01003430">
    <property type="protein sequence ID" value="KKN18410.1"/>
    <property type="molecule type" value="Genomic_DNA"/>
</dbReference>
<dbReference type="InterPro" id="IPR029063">
    <property type="entry name" value="SAM-dependent_MTases_sf"/>
</dbReference>
<gene>
    <name evidence="6" type="ORF">LCGC14_0956030</name>
</gene>
<comment type="caution">
    <text evidence="6">The sequence shown here is derived from an EMBL/GenBank/DDBJ whole genome shotgun (WGS) entry which is preliminary data.</text>
</comment>
<dbReference type="AlphaFoldDB" id="A0A0F9NFS5"/>
<dbReference type="SUPFAM" id="SSF110849">
    <property type="entry name" value="ParB/Sulfiredoxin"/>
    <property type="match status" value="1"/>
</dbReference>
<sequence length="404" mass="45244">MAVKTYPVKKLRLVDIELAPYNPREISAEARRGLGESMKTLGLLEVPVVNIAADPPRCVSGHQRIRELLGQGFEFADCMVVKFDDTTERTANLTMNNPAIQGRWDPLKALPALDEVTLNLPTPDMMGLMALQEHIRGLLPTDKKLHHRAKDSTPAPSAKPKSKKETIYKLGDHRLLCGDIMEPGALQDLFGKKKAQACITDPPYNVDYENYYWEGIENDKMDKDTWTMFLTATCKLILAITRGPCYVFCATRFIPDMHVSWVMNKGEVIRWLVWAKDAWNLSPADYMHQLDFLLYGGRAGVALPKPNRVATNVFEFPKPKVNELHPCQKPVGLVARVVEDATKEGDIIFDPFGGSGTTLVVAEDLARVCFMAEVKPAHCDTIRSRWAEQVHGESCDWQGLTPAI</sequence>
<dbReference type="InterPro" id="IPR036086">
    <property type="entry name" value="ParB/Sulfiredoxin_sf"/>
</dbReference>
<keyword evidence="1" id="KW-0489">Methyltransferase</keyword>
<keyword evidence="3" id="KW-0949">S-adenosyl-L-methionine</keyword>
<evidence type="ECO:0000313" key="6">
    <source>
        <dbReference type="EMBL" id="KKN18410.1"/>
    </source>
</evidence>
<name>A0A0F9NFS5_9ZZZZ</name>
<evidence type="ECO:0000256" key="1">
    <source>
        <dbReference type="ARBA" id="ARBA00022603"/>
    </source>
</evidence>
<dbReference type="GO" id="GO:0003677">
    <property type="term" value="F:DNA binding"/>
    <property type="evidence" value="ECO:0007669"/>
    <property type="project" value="InterPro"/>
</dbReference>
<evidence type="ECO:0000256" key="2">
    <source>
        <dbReference type="ARBA" id="ARBA00022679"/>
    </source>
</evidence>
<dbReference type="GO" id="GO:0032259">
    <property type="term" value="P:methylation"/>
    <property type="evidence" value="ECO:0007669"/>
    <property type="project" value="UniProtKB-KW"/>
</dbReference>
<dbReference type="Gene3D" id="3.90.1530.10">
    <property type="entry name" value="Conserved hypothetical protein from pyrococcus furiosus pfu- 392566-001, ParB domain"/>
    <property type="match status" value="1"/>
</dbReference>
<evidence type="ECO:0000256" key="3">
    <source>
        <dbReference type="ARBA" id="ARBA00022691"/>
    </source>
</evidence>
<feature type="domain" description="DNA methylase N-4/N-6" evidence="5">
    <location>
        <begin position="196"/>
        <end position="382"/>
    </location>
</feature>
<dbReference type="PRINTS" id="PR00506">
    <property type="entry name" value="D21N6MTFRASE"/>
</dbReference>
<evidence type="ECO:0000256" key="4">
    <source>
        <dbReference type="SAM" id="MobiDB-lite"/>
    </source>
</evidence>
<dbReference type="GO" id="GO:0008170">
    <property type="term" value="F:N-methyltransferase activity"/>
    <property type="evidence" value="ECO:0007669"/>
    <property type="project" value="InterPro"/>
</dbReference>
<evidence type="ECO:0000259" key="5">
    <source>
        <dbReference type="Pfam" id="PF01555"/>
    </source>
</evidence>
<dbReference type="Pfam" id="PF01555">
    <property type="entry name" value="N6_N4_Mtase"/>
    <property type="match status" value="1"/>
</dbReference>
<feature type="region of interest" description="Disordered" evidence="4">
    <location>
        <begin position="145"/>
        <end position="164"/>
    </location>
</feature>
<dbReference type="PIRSF" id="PIRSF036758">
    <property type="entry name" value="Aden_M_ParB"/>
    <property type="match status" value="1"/>
</dbReference>
<dbReference type="SUPFAM" id="SSF53335">
    <property type="entry name" value="S-adenosyl-L-methionine-dependent methyltransferases"/>
    <property type="match status" value="1"/>
</dbReference>
<accession>A0A0F9NFS5</accession>
<dbReference type="InterPro" id="IPR002941">
    <property type="entry name" value="DNA_methylase_N4/N6"/>
</dbReference>